<dbReference type="Pfam" id="PF22666">
    <property type="entry name" value="Glyco_hydro_2_N2"/>
    <property type="match status" value="1"/>
</dbReference>
<dbReference type="Pfam" id="PF17132">
    <property type="entry name" value="Glyco_hydro_106"/>
    <property type="match status" value="1"/>
</dbReference>
<protein>
    <recommendedName>
        <fullName evidence="4">Beta-mannosidase-like galactose-binding domain-containing protein</fullName>
    </recommendedName>
</protein>
<keyword evidence="6" id="KW-1185">Reference proteome</keyword>
<dbReference type="EMBL" id="CAAHFG010000001">
    <property type="protein sequence ID" value="VGO13572.1"/>
    <property type="molecule type" value="Genomic_DNA"/>
</dbReference>
<dbReference type="Proteomes" id="UP000366872">
    <property type="component" value="Unassembled WGS sequence"/>
</dbReference>
<feature type="signal peptide" evidence="3">
    <location>
        <begin position="1"/>
        <end position="30"/>
    </location>
</feature>
<dbReference type="Gene3D" id="2.60.120.260">
    <property type="entry name" value="Galactose-binding domain-like"/>
    <property type="match status" value="1"/>
</dbReference>
<gene>
    <name evidence="5" type="ORF">PDESU_02129</name>
</gene>
<evidence type="ECO:0000313" key="6">
    <source>
        <dbReference type="Proteomes" id="UP000366872"/>
    </source>
</evidence>
<dbReference type="SUPFAM" id="SSF49785">
    <property type="entry name" value="Galactose-binding domain-like"/>
    <property type="match status" value="1"/>
</dbReference>
<evidence type="ECO:0000256" key="1">
    <source>
        <dbReference type="ARBA" id="ARBA00022729"/>
    </source>
</evidence>
<name>A0A6C2U0W1_PONDE</name>
<dbReference type="GO" id="GO:0004553">
    <property type="term" value="F:hydrolase activity, hydrolyzing O-glycosyl compounds"/>
    <property type="evidence" value="ECO:0007669"/>
    <property type="project" value="UniProtKB-ARBA"/>
</dbReference>
<evidence type="ECO:0000256" key="2">
    <source>
        <dbReference type="ARBA" id="ARBA00022801"/>
    </source>
</evidence>
<evidence type="ECO:0000259" key="4">
    <source>
        <dbReference type="Pfam" id="PF22666"/>
    </source>
</evidence>
<dbReference type="PANTHER" id="PTHR43817">
    <property type="entry name" value="GLYCOSYL HYDROLASE"/>
    <property type="match status" value="1"/>
</dbReference>
<feature type="domain" description="Beta-mannosidase-like galactose-binding" evidence="4">
    <location>
        <begin position="828"/>
        <end position="929"/>
    </location>
</feature>
<reference evidence="5 6" key="1">
    <citation type="submission" date="2019-04" db="EMBL/GenBank/DDBJ databases">
        <authorList>
            <person name="Van Vliet M D."/>
        </authorList>
    </citation>
    <scope>NUCLEOTIDE SEQUENCE [LARGE SCALE GENOMIC DNA]</scope>
    <source>
        <strain evidence="5 6">F1</strain>
    </source>
</reference>
<evidence type="ECO:0000313" key="5">
    <source>
        <dbReference type="EMBL" id="VGO13572.1"/>
    </source>
</evidence>
<keyword evidence="2" id="KW-0378">Hydrolase</keyword>
<dbReference type="AlphaFoldDB" id="A0A6C2U0W1"/>
<keyword evidence="1 3" id="KW-0732">Signal</keyword>
<proteinExistence type="predicted"/>
<dbReference type="NCBIfam" id="NF045579">
    <property type="entry name" value="rhamnoside_JR"/>
    <property type="match status" value="1"/>
</dbReference>
<dbReference type="InterPro" id="IPR008979">
    <property type="entry name" value="Galactose-bd-like_sf"/>
</dbReference>
<feature type="chain" id="PRO_5025451098" description="Beta-mannosidase-like galactose-binding domain-containing protein" evidence="3">
    <location>
        <begin position="31"/>
        <end position="974"/>
    </location>
</feature>
<sequence>MKNSGRRKHMKKKTIIKLAGLCLVVAGARADIAPESFMNPPDSAKPGTFYFWMNGHVSKPGITKDLEAFKKVGIRSFVTFDINWFIPHGGVTYNSDEYHDCLDHAASEADRLGLEMAMKNCSGWTCSGGPWIMPEHSMKTVVWTEARVKAGDKSVQLKQPEATREFYRDIAVLAFPTPKNNDYRLENWIGKSLNDKKSMELLKMKAVQYNMFAPQTAASPQDALISPEEVIILSDKMDSSGKLNWKPKSGDWTVLRFGYTSTGIENKPPSDGAKGLEIDKMSRAAADVHWKNLLDRVAATAKKHESFQSITIDSWEVHHQNWTDGFDKLFEERNGYDLIPKLLCLSGRVLESTETTERVLWDLRRTISDLVYENYFLYFYEKCHANGLDLMAEPYGPGPFDTSRVAKLVDWPMTEFWFNTQKINQVSKGWSWTSQVVGGAVRLSGKKVLGAESYTRSHGDWTAHPYLMKTTGDRMFCQGVNRFIFHTSVHQAFRDDVKPGVTHGRFGFQNHRNNTWFYEGEAWIKYITRCQHILQTGDHVSDLLALEGEERAFRSFAGSEGLDLDGVRGHKIDFGEIGTLDELSVDKEGFLRASYKGKLLPNRYKMLVVNKASLMSVETARKLGELAEQGVPVFAARPIRTPHFTNAKRNDAELQKLVATYWDSGKIQDPNDVKQALDKIGADCELPDQMEYVHHKLNGADYYFVSNQTFGERQERIRFRQSGKQPELWHPETGEIEPAQNWRITQDGRTEVELQLEPAESVFVVFREPTAEKGGAAPKMEYHAGAELKGPWTVAFSRPFGPKKPQVFDKLIPWNEHTKEEIKYFSGTASYRKTFNLSAIPNQAIYLDLGQVDVMARVLLNSKDLGVLWKPPFRVNLSGALKKGKNELEIRVTNLWVNKLIGESRFPESGKIHGAGAWRKYAYQKFPDWVLSEKPIPEGHRKTFAVWSHYEEGGELLPSGLTGPVRLMEMSETK</sequence>
<organism evidence="5 6">
    <name type="scientific">Pontiella desulfatans</name>
    <dbReference type="NCBI Taxonomy" id="2750659"/>
    <lineage>
        <taxon>Bacteria</taxon>
        <taxon>Pseudomonadati</taxon>
        <taxon>Kiritimatiellota</taxon>
        <taxon>Kiritimatiellia</taxon>
        <taxon>Kiritimatiellales</taxon>
        <taxon>Pontiellaceae</taxon>
        <taxon>Pontiella</taxon>
    </lineage>
</organism>
<dbReference type="InterPro" id="IPR054593">
    <property type="entry name" value="Beta-mannosidase-like_N2"/>
</dbReference>
<accession>A0A6C2U0W1</accession>
<dbReference type="PANTHER" id="PTHR43817:SF1">
    <property type="entry name" value="HYDROLASE, FAMILY 43, PUTATIVE (AFU_ORTHOLOGUE AFUA_3G01660)-RELATED"/>
    <property type="match status" value="1"/>
</dbReference>
<evidence type="ECO:0000256" key="3">
    <source>
        <dbReference type="SAM" id="SignalP"/>
    </source>
</evidence>